<evidence type="ECO:0008006" key="5">
    <source>
        <dbReference type="Google" id="ProtNLM"/>
    </source>
</evidence>
<name>A0ABP9DZD1_9ACTN</name>
<evidence type="ECO:0000313" key="4">
    <source>
        <dbReference type="Proteomes" id="UP001501752"/>
    </source>
</evidence>
<dbReference type="PROSITE" id="PS51318">
    <property type="entry name" value="TAT"/>
    <property type="match status" value="1"/>
</dbReference>
<protein>
    <recommendedName>
        <fullName evidence="5">Secreted protein</fullName>
    </recommendedName>
</protein>
<feature type="signal peptide" evidence="2">
    <location>
        <begin position="1"/>
        <end position="29"/>
    </location>
</feature>
<reference evidence="4" key="1">
    <citation type="journal article" date="2019" name="Int. J. Syst. Evol. Microbiol.">
        <title>The Global Catalogue of Microorganisms (GCM) 10K type strain sequencing project: providing services to taxonomists for standard genome sequencing and annotation.</title>
        <authorList>
            <consortium name="The Broad Institute Genomics Platform"/>
            <consortium name="The Broad Institute Genome Sequencing Center for Infectious Disease"/>
            <person name="Wu L."/>
            <person name="Ma J."/>
        </authorList>
    </citation>
    <scope>NUCLEOTIDE SEQUENCE [LARGE SCALE GENOMIC DNA]</scope>
    <source>
        <strain evidence="4">JCM 13006</strain>
    </source>
</reference>
<feature type="compositionally biased region" description="Basic and acidic residues" evidence="1">
    <location>
        <begin position="74"/>
        <end position="83"/>
    </location>
</feature>
<evidence type="ECO:0000256" key="1">
    <source>
        <dbReference type="SAM" id="MobiDB-lite"/>
    </source>
</evidence>
<gene>
    <name evidence="3" type="ORF">GCM10023235_43710</name>
</gene>
<dbReference type="Proteomes" id="UP001501752">
    <property type="component" value="Unassembled WGS sequence"/>
</dbReference>
<feature type="chain" id="PRO_5047164541" description="Secreted protein" evidence="2">
    <location>
        <begin position="30"/>
        <end position="91"/>
    </location>
</feature>
<organism evidence="3 4">
    <name type="scientific">Kitasatospora terrestris</name>
    <dbReference type="NCBI Taxonomy" id="258051"/>
    <lineage>
        <taxon>Bacteria</taxon>
        <taxon>Bacillati</taxon>
        <taxon>Actinomycetota</taxon>
        <taxon>Actinomycetes</taxon>
        <taxon>Kitasatosporales</taxon>
        <taxon>Streptomycetaceae</taxon>
        <taxon>Kitasatospora</taxon>
    </lineage>
</organism>
<keyword evidence="2" id="KW-0732">Signal</keyword>
<comment type="caution">
    <text evidence="3">The sequence shown here is derived from an EMBL/GenBank/DDBJ whole genome shotgun (WGS) entry which is preliminary data.</text>
</comment>
<feature type="region of interest" description="Disordered" evidence="1">
    <location>
        <begin position="64"/>
        <end position="91"/>
    </location>
</feature>
<accession>A0ABP9DZD1</accession>
<dbReference type="InterPro" id="IPR006311">
    <property type="entry name" value="TAT_signal"/>
</dbReference>
<dbReference type="RefSeq" id="WP_345698545.1">
    <property type="nucleotide sequence ID" value="NZ_BAABIS010000001.1"/>
</dbReference>
<proteinExistence type="predicted"/>
<dbReference type="EMBL" id="BAABIS010000001">
    <property type="protein sequence ID" value="GAA4860864.1"/>
    <property type="molecule type" value="Genomic_DNA"/>
</dbReference>
<evidence type="ECO:0000313" key="3">
    <source>
        <dbReference type="EMBL" id="GAA4860864.1"/>
    </source>
</evidence>
<sequence>MNKRNRILAGLALSGAALATAMGAAPAQAAATPGLDQVADLGQPGGLFGSAAFLVTGTLTGVEPKMPDPQSIVDEAKKQKAEQDAQAAAKH</sequence>
<evidence type="ECO:0000256" key="2">
    <source>
        <dbReference type="SAM" id="SignalP"/>
    </source>
</evidence>
<keyword evidence="4" id="KW-1185">Reference proteome</keyword>